<dbReference type="HOGENOM" id="CLU_2108955_0_0_1"/>
<reference evidence="1 2" key="2">
    <citation type="journal article" date="2012" name="PLoS Pathog.">
        <title>Diverse lifestyles and strategies of plant pathogenesis encoded in the genomes of eighteen Dothideomycetes fungi.</title>
        <authorList>
            <person name="Ohm R.A."/>
            <person name="Feau N."/>
            <person name="Henrissat B."/>
            <person name="Schoch C.L."/>
            <person name="Horwitz B.A."/>
            <person name="Barry K.W."/>
            <person name="Condon B.J."/>
            <person name="Copeland A.C."/>
            <person name="Dhillon B."/>
            <person name="Glaser F."/>
            <person name="Hesse C.N."/>
            <person name="Kosti I."/>
            <person name="LaButti K."/>
            <person name="Lindquist E.A."/>
            <person name="Lucas S."/>
            <person name="Salamov A.A."/>
            <person name="Bradshaw R.E."/>
            <person name="Ciuffetti L."/>
            <person name="Hamelin R.C."/>
            <person name="Kema G.H.J."/>
            <person name="Lawrence C."/>
            <person name="Scott J.A."/>
            <person name="Spatafora J.W."/>
            <person name="Turgeon B.G."/>
            <person name="de Wit P.J.G.M."/>
            <person name="Zhong S."/>
            <person name="Goodwin S.B."/>
            <person name="Grigoriev I.V."/>
        </authorList>
    </citation>
    <scope>NUCLEOTIDE SEQUENCE [LARGE SCALE GENOMIC DNA]</scope>
    <source>
        <strain evidence="2">NZE10 / CBS 128990</strain>
    </source>
</reference>
<dbReference type="AlphaFoldDB" id="N1Q0Y6"/>
<dbReference type="InterPro" id="IPR027417">
    <property type="entry name" value="P-loop_NTPase"/>
</dbReference>
<reference evidence="2" key="1">
    <citation type="journal article" date="2012" name="PLoS Genet.">
        <title>The genomes of the fungal plant pathogens Cladosporium fulvum and Dothistroma septosporum reveal adaptation to different hosts and lifestyles but also signatures of common ancestry.</title>
        <authorList>
            <person name="de Wit P.J.G.M."/>
            <person name="van der Burgt A."/>
            <person name="Oekmen B."/>
            <person name="Stergiopoulos I."/>
            <person name="Abd-Elsalam K.A."/>
            <person name="Aerts A.L."/>
            <person name="Bahkali A.H."/>
            <person name="Beenen H.G."/>
            <person name="Chettri P."/>
            <person name="Cox M.P."/>
            <person name="Datema E."/>
            <person name="de Vries R.P."/>
            <person name="Dhillon B."/>
            <person name="Ganley A.R."/>
            <person name="Griffiths S.A."/>
            <person name="Guo Y."/>
            <person name="Hamelin R.C."/>
            <person name="Henrissat B."/>
            <person name="Kabir M.S."/>
            <person name="Jashni M.K."/>
            <person name="Kema G."/>
            <person name="Klaubauf S."/>
            <person name="Lapidus A."/>
            <person name="Levasseur A."/>
            <person name="Lindquist E."/>
            <person name="Mehrabi R."/>
            <person name="Ohm R.A."/>
            <person name="Owen T.J."/>
            <person name="Salamov A."/>
            <person name="Schwelm A."/>
            <person name="Schijlen E."/>
            <person name="Sun H."/>
            <person name="van den Burg H.A."/>
            <person name="van Ham R.C.H.J."/>
            <person name="Zhang S."/>
            <person name="Goodwin S.B."/>
            <person name="Grigoriev I.V."/>
            <person name="Collemare J."/>
            <person name="Bradshaw R.E."/>
        </authorList>
    </citation>
    <scope>NUCLEOTIDE SEQUENCE [LARGE SCALE GENOMIC DNA]</scope>
    <source>
        <strain evidence="2">NZE10 / CBS 128990</strain>
    </source>
</reference>
<evidence type="ECO:0000313" key="1">
    <source>
        <dbReference type="EMBL" id="EME48300.1"/>
    </source>
</evidence>
<keyword evidence="2" id="KW-1185">Reference proteome</keyword>
<organism evidence="1 2">
    <name type="scientific">Dothistroma septosporum (strain NZE10 / CBS 128990)</name>
    <name type="common">Red band needle blight fungus</name>
    <name type="synonym">Mycosphaerella pini</name>
    <dbReference type="NCBI Taxonomy" id="675120"/>
    <lineage>
        <taxon>Eukaryota</taxon>
        <taxon>Fungi</taxon>
        <taxon>Dikarya</taxon>
        <taxon>Ascomycota</taxon>
        <taxon>Pezizomycotina</taxon>
        <taxon>Dothideomycetes</taxon>
        <taxon>Dothideomycetidae</taxon>
        <taxon>Mycosphaerellales</taxon>
        <taxon>Mycosphaerellaceae</taxon>
        <taxon>Dothistroma</taxon>
    </lineage>
</organism>
<accession>N1Q0Y6</accession>
<proteinExistence type="predicted"/>
<evidence type="ECO:0000313" key="2">
    <source>
        <dbReference type="Proteomes" id="UP000016933"/>
    </source>
</evidence>
<gene>
    <name evidence="1" type="ORF">DOTSEDRAFT_147656</name>
</gene>
<dbReference type="STRING" id="675120.N1Q0Y6"/>
<dbReference type="Gene3D" id="3.40.50.300">
    <property type="entry name" value="P-loop containing nucleotide triphosphate hydrolases"/>
    <property type="match status" value="1"/>
</dbReference>
<dbReference type="OrthoDB" id="1861185at2759"/>
<dbReference type="Proteomes" id="UP000016933">
    <property type="component" value="Unassembled WGS sequence"/>
</dbReference>
<sequence length="115" mass="12965">MTPTLSILSTDDPLSLDHQQRFFTGWGDDPNSTNMKTPTLGLTWTNQLSARIALLKKPIYADRAYYPGDERDLIGWHRTCKVVFSAWCCEGKTDFEIWQGGIRSISAEAHNDGES</sequence>
<protein>
    <submittedName>
        <fullName evidence="1">Uncharacterized protein</fullName>
    </submittedName>
</protein>
<name>N1Q0Y6_DOTSN</name>
<dbReference type="EMBL" id="KB446536">
    <property type="protein sequence ID" value="EME48300.1"/>
    <property type="molecule type" value="Genomic_DNA"/>
</dbReference>